<evidence type="ECO:0000313" key="3">
    <source>
        <dbReference type="Proteomes" id="UP000251692"/>
    </source>
</evidence>
<protein>
    <submittedName>
        <fullName evidence="2">Uncharacterized protein</fullName>
    </submittedName>
</protein>
<reference evidence="2 3" key="2">
    <citation type="submission" date="2018-07" db="EMBL/GenBank/DDBJ databases">
        <title>Pontibacter sp. 2b14 genomic sequence and assembly.</title>
        <authorList>
            <person name="Du Z.-J."/>
        </authorList>
    </citation>
    <scope>NUCLEOTIDE SEQUENCE [LARGE SCALE GENOMIC DNA]</scope>
    <source>
        <strain evidence="2 3">2b14</strain>
    </source>
</reference>
<evidence type="ECO:0000313" key="2">
    <source>
        <dbReference type="EMBL" id="RAU81885.1"/>
    </source>
</evidence>
<feature type="transmembrane region" description="Helical" evidence="1">
    <location>
        <begin position="12"/>
        <end position="30"/>
    </location>
</feature>
<name>A0A364RCA7_9BACT</name>
<keyword evidence="3" id="KW-1185">Reference proteome</keyword>
<feature type="transmembrane region" description="Helical" evidence="1">
    <location>
        <begin position="44"/>
        <end position="63"/>
    </location>
</feature>
<dbReference type="EMBL" id="QMDV01000004">
    <property type="protein sequence ID" value="RAU81885.1"/>
    <property type="molecule type" value="Genomic_DNA"/>
</dbReference>
<reference evidence="2 3" key="1">
    <citation type="submission" date="2018-06" db="EMBL/GenBank/DDBJ databases">
        <authorList>
            <person name="Liu Z.-W."/>
        </authorList>
    </citation>
    <scope>NUCLEOTIDE SEQUENCE [LARGE SCALE GENOMIC DNA]</scope>
    <source>
        <strain evidence="2 3">2b14</strain>
    </source>
</reference>
<gene>
    <name evidence="2" type="ORF">DP923_14450</name>
</gene>
<organism evidence="2 3">
    <name type="scientific">Pontibacter arcticus</name>
    <dbReference type="NCBI Taxonomy" id="2080288"/>
    <lineage>
        <taxon>Bacteria</taxon>
        <taxon>Pseudomonadati</taxon>
        <taxon>Bacteroidota</taxon>
        <taxon>Cytophagia</taxon>
        <taxon>Cytophagales</taxon>
        <taxon>Hymenobacteraceae</taxon>
        <taxon>Pontibacter</taxon>
    </lineage>
</organism>
<dbReference type="AlphaFoldDB" id="A0A364RCA7"/>
<comment type="caution">
    <text evidence="2">The sequence shown here is derived from an EMBL/GenBank/DDBJ whole genome shotgun (WGS) entry which is preliminary data.</text>
</comment>
<accession>A0A364RCA7</accession>
<keyword evidence="1" id="KW-0472">Membrane</keyword>
<keyword evidence="1" id="KW-0812">Transmembrane</keyword>
<proteinExistence type="predicted"/>
<evidence type="ECO:0000256" key="1">
    <source>
        <dbReference type="SAM" id="Phobius"/>
    </source>
</evidence>
<sequence length="143" mass="16344">MKNYTLQRFVKLNLYFFCMYSVLTAIWYGINGRFSENFGALDEIFLNAAFFSLIFTISILVWYRRTELRIPVTALSQTALDKALQEIGFLKISGAHQDKYSLYKPAPPKAPVLAGKIFVARSANFYHLQGATRILKTLSYKPA</sequence>
<keyword evidence="1" id="KW-1133">Transmembrane helix</keyword>
<dbReference type="OrthoDB" id="852347at2"/>
<dbReference type="RefSeq" id="WP_112306563.1">
    <property type="nucleotide sequence ID" value="NZ_QMDV01000004.1"/>
</dbReference>
<dbReference type="Proteomes" id="UP000251692">
    <property type="component" value="Unassembled WGS sequence"/>
</dbReference>